<keyword evidence="2" id="KW-1185">Reference proteome</keyword>
<organism evidence="1 2">
    <name type="scientific">Heterodera trifolii</name>
    <dbReference type="NCBI Taxonomy" id="157864"/>
    <lineage>
        <taxon>Eukaryota</taxon>
        <taxon>Metazoa</taxon>
        <taxon>Ecdysozoa</taxon>
        <taxon>Nematoda</taxon>
        <taxon>Chromadorea</taxon>
        <taxon>Rhabditida</taxon>
        <taxon>Tylenchina</taxon>
        <taxon>Tylenchomorpha</taxon>
        <taxon>Tylenchoidea</taxon>
        <taxon>Heteroderidae</taxon>
        <taxon>Heteroderinae</taxon>
        <taxon>Heterodera</taxon>
    </lineage>
</organism>
<protein>
    <submittedName>
        <fullName evidence="1">Uncharacterized protein</fullName>
    </submittedName>
</protein>
<proteinExistence type="predicted"/>
<reference evidence="1 2" key="1">
    <citation type="submission" date="2024-10" db="EMBL/GenBank/DDBJ databases">
        <authorList>
            <person name="Kim D."/>
        </authorList>
    </citation>
    <scope>NUCLEOTIDE SEQUENCE [LARGE SCALE GENOMIC DNA]</scope>
    <source>
        <strain evidence="1">BH-2024</strain>
    </source>
</reference>
<dbReference type="EMBL" id="JBICBT010000883">
    <property type="protein sequence ID" value="KAL3095139.1"/>
    <property type="molecule type" value="Genomic_DNA"/>
</dbReference>
<gene>
    <name evidence="1" type="ORF">niasHT_025432</name>
</gene>
<dbReference type="InterPro" id="IPR021109">
    <property type="entry name" value="Peptidase_aspartic_dom_sf"/>
</dbReference>
<evidence type="ECO:0000313" key="2">
    <source>
        <dbReference type="Proteomes" id="UP001620626"/>
    </source>
</evidence>
<dbReference type="AlphaFoldDB" id="A0ABD2JXJ7"/>
<dbReference type="Proteomes" id="UP001620626">
    <property type="component" value="Unassembled WGS sequence"/>
</dbReference>
<name>A0ABD2JXJ7_9BILA</name>
<dbReference type="Gene3D" id="2.40.70.10">
    <property type="entry name" value="Acid Proteases"/>
    <property type="match status" value="1"/>
</dbReference>
<evidence type="ECO:0000313" key="1">
    <source>
        <dbReference type="EMBL" id="KAL3095139.1"/>
    </source>
</evidence>
<sequence length="131" mass="14247">MDSTKPIMFWNVSLNGKPATVVGRVDTNTSILSEAFATKIGDGDSNLRGHVTLPTADVPVAGWVDDVSVALRNAKPYTFAQRFGVVADQHMIAFCERKVDGVFGADLLNRTGILNEEQIDAIPLLEMNNEK</sequence>
<comment type="caution">
    <text evidence="1">The sequence shown here is derived from an EMBL/GenBank/DDBJ whole genome shotgun (WGS) entry which is preliminary data.</text>
</comment>
<accession>A0ABD2JXJ7</accession>